<feature type="compositionally biased region" description="Basic and acidic residues" evidence="5">
    <location>
        <begin position="317"/>
        <end position="327"/>
    </location>
</feature>
<evidence type="ECO:0000256" key="5">
    <source>
        <dbReference type="SAM" id="MobiDB-lite"/>
    </source>
</evidence>
<dbReference type="Proteomes" id="UP000183376">
    <property type="component" value="Chromosome I"/>
</dbReference>
<dbReference type="STRING" id="211114.SAMN04489726_4911"/>
<feature type="region of interest" description="Disordered" evidence="5">
    <location>
        <begin position="296"/>
        <end position="336"/>
    </location>
</feature>
<evidence type="ECO:0000313" key="8">
    <source>
        <dbReference type="Proteomes" id="UP000183376"/>
    </source>
</evidence>
<evidence type="ECO:0000256" key="3">
    <source>
        <dbReference type="ARBA" id="ARBA00023054"/>
    </source>
</evidence>
<gene>
    <name evidence="7" type="ORF">SAMN04489726_4911</name>
</gene>
<dbReference type="Pfam" id="PF02646">
    <property type="entry name" value="RmuC"/>
    <property type="match status" value="1"/>
</dbReference>
<accession>A0A1G9YN60</accession>
<keyword evidence="6" id="KW-0812">Transmembrane</keyword>
<keyword evidence="4" id="KW-0233">DNA recombination</keyword>
<feature type="transmembrane region" description="Helical" evidence="6">
    <location>
        <begin position="202"/>
        <end position="221"/>
    </location>
</feature>
<reference evidence="7 8" key="1">
    <citation type="submission" date="2016-10" db="EMBL/GenBank/DDBJ databases">
        <authorList>
            <person name="de Groot N.N."/>
        </authorList>
    </citation>
    <scope>NUCLEOTIDE SEQUENCE [LARGE SCALE GENOMIC DNA]</scope>
    <source>
        <strain evidence="7 8">DSM 44149</strain>
    </source>
</reference>
<evidence type="ECO:0000256" key="1">
    <source>
        <dbReference type="ARBA" id="ARBA00003416"/>
    </source>
</evidence>
<sequence>MTSVVITALAVLALLMAGALFMLWRLYTDGVRRTDLAMAMVETERGRNRDQQAALRRYEVAFSSVSGRGELGEQVLVETARALGLREGLHFTLQTDLAGGGSAKPDLLLLVGGDRRVPVDAKASMACWAEAVETDDAAERADALRVHVRNIRSRAADLAGKGYQRWADAIYGTIMFVPSDAAVVAALDTDPNLLRWLLDRRIFLCGPTGFAVLASAALFAATERTLVEDIENVRAQAARAHRSAGNAVEAANLASTHLQRFLSARRRELDALDSFRGAAQPLTEAAASPTPIPAVRNADELFGTGNGAVGDETGETDGQRNGRHEIDGQGVVGDGR</sequence>
<evidence type="ECO:0000256" key="6">
    <source>
        <dbReference type="SAM" id="Phobius"/>
    </source>
</evidence>
<keyword evidence="8" id="KW-1185">Reference proteome</keyword>
<dbReference type="eggNOG" id="COG1322">
    <property type="taxonomic scope" value="Bacteria"/>
</dbReference>
<organism evidence="7 8">
    <name type="scientific">Allokutzneria albata</name>
    <name type="common">Kibdelosporangium albatum</name>
    <dbReference type="NCBI Taxonomy" id="211114"/>
    <lineage>
        <taxon>Bacteria</taxon>
        <taxon>Bacillati</taxon>
        <taxon>Actinomycetota</taxon>
        <taxon>Actinomycetes</taxon>
        <taxon>Pseudonocardiales</taxon>
        <taxon>Pseudonocardiaceae</taxon>
        <taxon>Allokutzneria</taxon>
    </lineage>
</organism>
<comment type="function">
    <text evidence="1">Involved in DNA recombination.</text>
</comment>
<evidence type="ECO:0000256" key="2">
    <source>
        <dbReference type="ARBA" id="ARBA00009840"/>
    </source>
</evidence>
<keyword evidence="6" id="KW-0472">Membrane</keyword>
<dbReference type="AlphaFoldDB" id="A0A1G9YN60"/>
<dbReference type="PANTHER" id="PTHR30563">
    <property type="entry name" value="DNA RECOMBINATION PROTEIN RMUC"/>
    <property type="match status" value="1"/>
</dbReference>
<protein>
    <submittedName>
        <fullName evidence="7">DNA recombination protein RmuC</fullName>
    </submittedName>
</protein>
<name>A0A1G9YN60_ALLAB</name>
<keyword evidence="3" id="KW-0175">Coiled coil</keyword>
<proteinExistence type="inferred from homology"/>
<dbReference type="GO" id="GO:0006310">
    <property type="term" value="P:DNA recombination"/>
    <property type="evidence" value="ECO:0007669"/>
    <property type="project" value="UniProtKB-KW"/>
</dbReference>
<comment type="similarity">
    <text evidence="2">Belongs to the RmuC family.</text>
</comment>
<dbReference type="PANTHER" id="PTHR30563:SF0">
    <property type="entry name" value="DNA RECOMBINATION PROTEIN RMUC"/>
    <property type="match status" value="1"/>
</dbReference>
<feature type="transmembrane region" description="Helical" evidence="6">
    <location>
        <begin position="6"/>
        <end position="24"/>
    </location>
</feature>
<dbReference type="EMBL" id="LT629701">
    <property type="protein sequence ID" value="SDN09981.1"/>
    <property type="molecule type" value="Genomic_DNA"/>
</dbReference>
<keyword evidence="6" id="KW-1133">Transmembrane helix</keyword>
<evidence type="ECO:0000256" key="4">
    <source>
        <dbReference type="ARBA" id="ARBA00023172"/>
    </source>
</evidence>
<dbReference type="InterPro" id="IPR003798">
    <property type="entry name" value="DNA_recombination_RmuC"/>
</dbReference>
<evidence type="ECO:0000313" key="7">
    <source>
        <dbReference type="EMBL" id="SDN09981.1"/>
    </source>
</evidence>